<dbReference type="Gene3D" id="2.80.10.50">
    <property type="match status" value="2"/>
</dbReference>
<comment type="caution">
    <text evidence="3">The sequence shown here is derived from an EMBL/GenBank/DDBJ whole genome shotgun (WGS) entry which is preliminary data.</text>
</comment>
<protein>
    <recommendedName>
        <fullName evidence="2">Ricin B lectin domain-containing protein</fullName>
    </recommendedName>
</protein>
<feature type="coiled-coil region" evidence="1">
    <location>
        <begin position="170"/>
        <end position="207"/>
    </location>
</feature>
<evidence type="ECO:0000313" key="3">
    <source>
        <dbReference type="EMBL" id="CAE6472219.1"/>
    </source>
</evidence>
<feature type="domain" description="Ricin B lectin" evidence="2">
    <location>
        <begin position="303"/>
        <end position="386"/>
    </location>
</feature>
<dbReference type="EMBL" id="CAJMWX010001165">
    <property type="protein sequence ID" value="CAE6472219.1"/>
    <property type="molecule type" value="Genomic_DNA"/>
</dbReference>
<accession>A0A8H3C5P3</accession>
<evidence type="ECO:0000313" key="4">
    <source>
        <dbReference type="Proteomes" id="UP000663888"/>
    </source>
</evidence>
<evidence type="ECO:0000256" key="1">
    <source>
        <dbReference type="SAM" id="Coils"/>
    </source>
</evidence>
<sequence>MSYERLPEPGTYYIKSVAAPKNVIEVPQYNEERAVCSPQATEPAPNQQVKWYIQRSGRGYKIKNVKHDVYLASYSTQPKNATPVGTSPRHGPVDWYFLRTHEGFAIQYGEQEVAIDLHYGLDKAGNPMHLWTTSPQAPHQRWKLERISDDVGGEVAETTEDRITALTSQLHKKDAEIAAKNAEMEAKERLLARKEQELQDILQSRREVPPQVIQDQLAEMRNKIEDLKYLVEVTIGFSPSSKSTRQHISQSVHRIDAMAYESPPKPGTYYIKSVAAPKNVIEVHDFNQERAVCSPQTEKPALNQQWYIQRSGRGYKIKNVKHGVYLVPHSTQPKAGTVIGASPDQGQRAWLIMRTHEGFTIQYGEDNLEIDLHYGIDKVGNAMHLWGIAPQHSCHRWKFEKIRLATPISPVSSLADRSYSDDVGGEEGETIEDRVAALSDQLQKMVVEVAAKDRLLAQKEHELQEALKARREVPVKVIETQLTELRQKIETLECLVKSYSNQAEQPNNIS</sequence>
<organism evidence="3 4">
    <name type="scientific">Rhizoctonia solani</name>
    <dbReference type="NCBI Taxonomy" id="456999"/>
    <lineage>
        <taxon>Eukaryota</taxon>
        <taxon>Fungi</taxon>
        <taxon>Dikarya</taxon>
        <taxon>Basidiomycota</taxon>
        <taxon>Agaricomycotina</taxon>
        <taxon>Agaricomycetes</taxon>
        <taxon>Cantharellales</taxon>
        <taxon>Ceratobasidiaceae</taxon>
        <taxon>Rhizoctonia</taxon>
    </lineage>
</organism>
<dbReference type="InterPro" id="IPR035992">
    <property type="entry name" value="Ricin_B-like_lectins"/>
</dbReference>
<gene>
    <name evidence="3" type="ORF">RDB_LOCUS109553</name>
</gene>
<keyword evidence="1" id="KW-0175">Coiled coil</keyword>
<dbReference type="Proteomes" id="UP000663888">
    <property type="component" value="Unassembled WGS sequence"/>
</dbReference>
<proteinExistence type="predicted"/>
<dbReference type="AlphaFoldDB" id="A0A8H3C5P3"/>
<dbReference type="InterPro" id="IPR000772">
    <property type="entry name" value="Ricin_B_lectin"/>
</dbReference>
<dbReference type="SUPFAM" id="SSF50370">
    <property type="entry name" value="Ricin B-like lectins"/>
    <property type="match status" value="2"/>
</dbReference>
<dbReference type="Pfam" id="PF14200">
    <property type="entry name" value="RicinB_lectin_2"/>
    <property type="match status" value="1"/>
</dbReference>
<name>A0A8H3C5P3_9AGAM</name>
<reference evidence="3" key="1">
    <citation type="submission" date="2021-01" db="EMBL/GenBank/DDBJ databases">
        <authorList>
            <person name="Kaushik A."/>
        </authorList>
    </citation>
    <scope>NUCLEOTIDE SEQUENCE</scope>
    <source>
        <strain evidence="3">AG4-R118</strain>
    </source>
</reference>
<feature type="coiled-coil region" evidence="1">
    <location>
        <begin position="452"/>
        <end position="502"/>
    </location>
</feature>
<evidence type="ECO:0000259" key="2">
    <source>
        <dbReference type="Pfam" id="PF14200"/>
    </source>
</evidence>